<proteinExistence type="predicted"/>
<dbReference type="EMBL" id="GBXM01044250">
    <property type="protein sequence ID" value="JAH64327.1"/>
    <property type="molecule type" value="Transcribed_RNA"/>
</dbReference>
<organism evidence="1">
    <name type="scientific">Anguilla anguilla</name>
    <name type="common">European freshwater eel</name>
    <name type="synonym">Muraena anguilla</name>
    <dbReference type="NCBI Taxonomy" id="7936"/>
    <lineage>
        <taxon>Eukaryota</taxon>
        <taxon>Metazoa</taxon>
        <taxon>Chordata</taxon>
        <taxon>Craniata</taxon>
        <taxon>Vertebrata</taxon>
        <taxon>Euteleostomi</taxon>
        <taxon>Actinopterygii</taxon>
        <taxon>Neopterygii</taxon>
        <taxon>Teleostei</taxon>
        <taxon>Anguilliformes</taxon>
        <taxon>Anguillidae</taxon>
        <taxon>Anguilla</taxon>
    </lineage>
</organism>
<protein>
    <submittedName>
        <fullName evidence="1">Uncharacterized protein</fullName>
    </submittedName>
</protein>
<accession>A0A0E9UEX2</accession>
<evidence type="ECO:0000313" key="1">
    <source>
        <dbReference type="EMBL" id="JAH64327.1"/>
    </source>
</evidence>
<reference evidence="1" key="1">
    <citation type="submission" date="2014-11" db="EMBL/GenBank/DDBJ databases">
        <authorList>
            <person name="Amaro Gonzalez C."/>
        </authorList>
    </citation>
    <scope>NUCLEOTIDE SEQUENCE</scope>
</reference>
<reference evidence="1" key="2">
    <citation type="journal article" date="2015" name="Fish Shellfish Immunol.">
        <title>Early steps in the European eel (Anguilla anguilla)-Vibrio vulnificus interaction in the gills: Role of the RtxA13 toxin.</title>
        <authorList>
            <person name="Callol A."/>
            <person name="Pajuelo D."/>
            <person name="Ebbesson L."/>
            <person name="Teles M."/>
            <person name="MacKenzie S."/>
            <person name="Amaro C."/>
        </authorList>
    </citation>
    <scope>NUCLEOTIDE SEQUENCE</scope>
</reference>
<sequence length="31" mass="3626">MVHLFEAMLWCVDEPQCLKRQTVHPPNCSGR</sequence>
<dbReference type="AlphaFoldDB" id="A0A0E9UEX2"/>
<name>A0A0E9UEX2_ANGAN</name>